<dbReference type="InterPro" id="IPR014777">
    <property type="entry name" value="4pyrrole_Mease_sub1"/>
</dbReference>
<dbReference type="InterPro" id="IPR035013">
    <property type="entry name" value="YabN_N"/>
</dbReference>
<comment type="caution">
    <text evidence="3">The sequence shown here is derived from an EMBL/GenBank/DDBJ whole genome shotgun (WGS) entry which is preliminary data.</text>
</comment>
<dbReference type="Proteomes" id="UP000241434">
    <property type="component" value="Unassembled WGS sequence"/>
</dbReference>
<feature type="domain" description="Tetrapyrrole methylase" evidence="1">
    <location>
        <begin position="2"/>
        <end position="202"/>
    </location>
</feature>
<accession>A0A2P7PYM6</accession>
<keyword evidence="4" id="KW-1185">Reference proteome</keyword>
<evidence type="ECO:0000313" key="4">
    <source>
        <dbReference type="Proteomes" id="UP000241434"/>
    </source>
</evidence>
<dbReference type="SUPFAM" id="SSF53790">
    <property type="entry name" value="Tetrapyrrole methylase"/>
    <property type="match status" value="1"/>
</dbReference>
<dbReference type="PANTHER" id="PTHR10882">
    <property type="entry name" value="DIPHTHINE SYNTHASE"/>
    <property type="match status" value="1"/>
</dbReference>
<organism evidence="3 4">
    <name type="scientific">Peptostreptococcus russellii</name>
    <dbReference type="NCBI Taxonomy" id="215200"/>
    <lineage>
        <taxon>Bacteria</taxon>
        <taxon>Bacillati</taxon>
        <taxon>Bacillota</taxon>
        <taxon>Clostridia</taxon>
        <taxon>Peptostreptococcales</taxon>
        <taxon>Peptostreptococcaceae</taxon>
        <taxon>Peptostreptococcus</taxon>
    </lineage>
</organism>
<dbReference type="Pfam" id="PF03819">
    <property type="entry name" value="MazG"/>
    <property type="match status" value="1"/>
</dbReference>
<dbReference type="OrthoDB" id="9808939at2"/>
<keyword evidence="3" id="KW-0808">Transferase</keyword>
<dbReference type="InterPro" id="IPR035996">
    <property type="entry name" value="4pyrrol_Methylase_sf"/>
</dbReference>
<sequence>MMITIVGLGAGDISQISFSAMEELKKSKNIYMRTENHPILEKLDIEYESFDSYYEDGENFEAVYEKIAKKIIDIGRENDIIYAVPGHPRVAESTVVLIEEYAKEEDIEVDVIASMSFIDAMYNYLKFDPSEGFRLLDAFDVRLRDLDCGSNIIITQVYDRFIASNIKIKLMEYYEDDQDIYLVRSAGIKGQEFKEKMSLSELDRDKNQFDHLTSLFIEKSNKKRFKDIFDLKDLVKDLRQEDMKIKSLGYVDIAEKLGIDSKALMSSVENDNIEEMIESLGKVLYDLVLHSQIGIEEGYFDFEEVCDSVCISLSDR</sequence>
<dbReference type="AlphaFoldDB" id="A0A2P7PYM6"/>
<dbReference type="CDD" id="cd11723">
    <property type="entry name" value="YabN_N_like"/>
    <property type="match status" value="1"/>
</dbReference>
<proteinExistence type="predicted"/>
<dbReference type="InterPro" id="IPR004518">
    <property type="entry name" value="MazG-like_dom"/>
</dbReference>
<name>A0A2P7PYM6_9FIRM</name>
<dbReference type="Gene3D" id="3.40.1010.10">
    <property type="entry name" value="Cobalt-precorrin-4 Transmethylase, Domain 1"/>
    <property type="match status" value="1"/>
</dbReference>
<dbReference type="PANTHER" id="PTHR10882:SF0">
    <property type="entry name" value="DIPHTHINE METHYL ESTER SYNTHASE"/>
    <property type="match status" value="1"/>
</dbReference>
<evidence type="ECO:0000313" key="3">
    <source>
        <dbReference type="EMBL" id="PSJ30808.1"/>
    </source>
</evidence>
<protein>
    <submittedName>
        <fullName evidence="3">Tetrapyrrole methylase</fullName>
    </submittedName>
</protein>
<gene>
    <name evidence="3" type="ORF">UF10_08045</name>
</gene>
<dbReference type="InterPro" id="IPR004551">
    <property type="entry name" value="Dphthn_synthase"/>
</dbReference>
<dbReference type="GO" id="GO:0008168">
    <property type="term" value="F:methyltransferase activity"/>
    <property type="evidence" value="ECO:0007669"/>
    <property type="project" value="UniProtKB-KW"/>
</dbReference>
<dbReference type="Gene3D" id="1.10.287.1080">
    <property type="entry name" value="MazG-like"/>
    <property type="match status" value="1"/>
</dbReference>
<dbReference type="InterPro" id="IPR000878">
    <property type="entry name" value="4pyrrol_Mease"/>
</dbReference>
<dbReference type="GO" id="GO:0032259">
    <property type="term" value="P:methylation"/>
    <property type="evidence" value="ECO:0007669"/>
    <property type="project" value="UniProtKB-KW"/>
</dbReference>
<keyword evidence="3" id="KW-0489">Methyltransferase</keyword>
<dbReference type="EMBL" id="JYGE01000007">
    <property type="protein sequence ID" value="PSJ30808.1"/>
    <property type="molecule type" value="Genomic_DNA"/>
</dbReference>
<evidence type="ECO:0000259" key="1">
    <source>
        <dbReference type="Pfam" id="PF00590"/>
    </source>
</evidence>
<feature type="domain" description="NTP pyrophosphohydrolase MazG-like" evidence="2">
    <location>
        <begin position="266"/>
        <end position="310"/>
    </location>
</feature>
<dbReference type="GO" id="GO:0017183">
    <property type="term" value="P:protein histidyl modification to diphthamide"/>
    <property type="evidence" value="ECO:0007669"/>
    <property type="project" value="InterPro"/>
</dbReference>
<evidence type="ECO:0000259" key="2">
    <source>
        <dbReference type="Pfam" id="PF03819"/>
    </source>
</evidence>
<reference evidence="3" key="1">
    <citation type="thesis" date="2015" institute="Rutgers" country="The State University of New Jersey, 14 College Farm Rd., New Brunswick, NJ, USA">
        <title>Ammonia toxicity in bacteria and its implications for treatment of and resource recovery from highly nitrogenous organic wastes.</title>
        <authorList>
            <person name="Luther A.K."/>
        </authorList>
    </citation>
    <scope>NUCLEOTIDE SEQUENCE</scope>
    <source>
        <strain evidence="3">RT-10B</strain>
    </source>
</reference>
<dbReference type="Pfam" id="PF00590">
    <property type="entry name" value="TP_methylase"/>
    <property type="match status" value="1"/>
</dbReference>